<evidence type="ECO:0000259" key="2">
    <source>
        <dbReference type="Pfam" id="PF05257"/>
    </source>
</evidence>
<evidence type="ECO:0000313" key="4">
    <source>
        <dbReference type="Proteomes" id="UP000262538"/>
    </source>
</evidence>
<dbReference type="InterPro" id="IPR038765">
    <property type="entry name" value="Papain-like_cys_pep_sf"/>
</dbReference>
<comment type="caution">
    <text evidence="3">The sequence shown here is derived from an EMBL/GenBank/DDBJ whole genome shotgun (WGS) entry which is preliminary data.</text>
</comment>
<protein>
    <submittedName>
        <fullName evidence="3">CHAP domain-containing protein</fullName>
    </submittedName>
</protein>
<evidence type="ECO:0000256" key="1">
    <source>
        <dbReference type="SAM" id="MobiDB-lite"/>
    </source>
</evidence>
<gene>
    <name evidence="3" type="ORF">DI270_011095</name>
</gene>
<feature type="compositionally biased region" description="Basic and acidic residues" evidence="1">
    <location>
        <begin position="248"/>
        <end position="259"/>
    </location>
</feature>
<sequence>MSTDPIAQQLLDAVRPELGYRERPGKPTKFGEWYADNIAMDSDFKAAPWCDMFVSWAADRAGVQDHVGEFALTTRHAKWFEQQGAWSREPEPGAVVFFDWSGSKRIKDIDHVGIVEKVVGGKVHTIEGNVDGVWLKRKVRDSSKIVGYGLPRKVKVIPKVTVTVQPVAADAAVQGAVVQGAVVQGAAASATRSMAAGHGQPPGTAFSPSDAVLPAGLLFALVSTAVTGLRFRAAAAATSGGRHRRGGPRREGYGGERRGQEVVGAGVSGPAAAQEPFHLLG</sequence>
<dbReference type="Gene3D" id="3.90.1720.10">
    <property type="entry name" value="endopeptidase domain like (from Nostoc punctiforme)"/>
    <property type="match status" value="1"/>
</dbReference>
<accession>A0ABX9LLW5</accession>
<proteinExistence type="predicted"/>
<dbReference type="SUPFAM" id="SSF54001">
    <property type="entry name" value="Cysteine proteinases"/>
    <property type="match status" value="1"/>
</dbReference>
<dbReference type="EMBL" id="QFZU02000048">
    <property type="protein sequence ID" value="RGA04956.1"/>
    <property type="molecule type" value="Genomic_DNA"/>
</dbReference>
<feature type="domain" description="Peptidase C51" evidence="2">
    <location>
        <begin position="46"/>
        <end position="129"/>
    </location>
</feature>
<feature type="region of interest" description="Disordered" evidence="1">
    <location>
        <begin position="237"/>
        <end position="259"/>
    </location>
</feature>
<reference evidence="3 4" key="1">
    <citation type="submission" date="2018-08" db="EMBL/GenBank/DDBJ databases">
        <title>Microbispora. triticiradicis sp. nov., a novel actinomycete isolated from the root of wheat (Triticum aestivum L.)).</title>
        <authorList>
            <person name="Han C."/>
        </authorList>
    </citation>
    <scope>NUCLEOTIDE SEQUENCE [LARGE SCALE GENOMIC DNA]</scope>
    <source>
        <strain evidence="3 4">NEAU-HRDPA2-9</strain>
    </source>
</reference>
<organism evidence="3 4">
    <name type="scientific">Microbispora triticiradicis</name>
    <dbReference type="NCBI Taxonomy" id="2200763"/>
    <lineage>
        <taxon>Bacteria</taxon>
        <taxon>Bacillati</taxon>
        <taxon>Actinomycetota</taxon>
        <taxon>Actinomycetes</taxon>
        <taxon>Streptosporangiales</taxon>
        <taxon>Streptosporangiaceae</taxon>
        <taxon>Microbispora</taxon>
    </lineage>
</organism>
<keyword evidence="4" id="KW-1185">Reference proteome</keyword>
<evidence type="ECO:0000313" key="3">
    <source>
        <dbReference type="EMBL" id="RGA04956.1"/>
    </source>
</evidence>
<dbReference type="Pfam" id="PF05257">
    <property type="entry name" value="CHAP"/>
    <property type="match status" value="1"/>
</dbReference>
<dbReference type="Proteomes" id="UP000262538">
    <property type="component" value="Unassembled WGS sequence"/>
</dbReference>
<dbReference type="InterPro" id="IPR007921">
    <property type="entry name" value="CHAP_dom"/>
</dbReference>
<name>A0ABX9LLW5_9ACTN</name>